<dbReference type="InterPro" id="IPR003795">
    <property type="entry name" value="DUF192"/>
</dbReference>
<dbReference type="PANTHER" id="PTHR37953:SF1">
    <property type="entry name" value="UPF0127 PROTEIN MJ1496"/>
    <property type="match status" value="1"/>
</dbReference>
<dbReference type="KEGG" id="bsto:C0V70_17420"/>
<keyword evidence="2" id="KW-1185">Reference proteome</keyword>
<dbReference type="AlphaFoldDB" id="A0A2K9NWH6"/>
<proteinExistence type="predicted"/>
<gene>
    <name evidence="1" type="ORF">C0V70_17420</name>
</gene>
<dbReference type="EMBL" id="CP025704">
    <property type="protein sequence ID" value="AUN99850.1"/>
    <property type="molecule type" value="Genomic_DNA"/>
</dbReference>
<protein>
    <submittedName>
        <fullName evidence="1">Uncharacterized protein</fullName>
    </submittedName>
</protein>
<dbReference type="RefSeq" id="WP_102245139.1">
    <property type="nucleotide sequence ID" value="NZ_CP025704.1"/>
</dbReference>
<organism evidence="1 2">
    <name type="scientific">Bacteriovorax stolpii</name>
    <name type="common">Bdellovibrio stolpii</name>
    <dbReference type="NCBI Taxonomy" id="960"/>
    <lineage>
        <taxon>Bacteria</taxon>
        <taxon>Pseudomonadati</taxon>
        <taxon>Bdellovibrionota</taxon>
        <taxon>Bacteriovoracia</taxon>
        <taxon>Bacteriovoracales</taxon>
        <taxon>Bacteriovoracaceae</taxon>
        <taxon>Bacteriovorax</taxon>
    </lineage>
</organism>
<reference evidence="1 2" key="1">
    <citation type="submission" date="2018-01" db="EMBL/GenBank/DDBJ databases">
        <title>Complete genome sequence of Bacteriovorax stolpii DSM12778.</title>
        <authorList>
            <person name="Tang B."/>
            <person name="Chang J."/>
        </authorList>
    </citation>
    <scope>NUCLEOTIDE SEQUENCE [LARGE SCALE GENOMIC DNA]</scope>
    <source>
        <strain evidence="1 2">DSM 12778</strain>
    </source>
</reference>
<dbReference type="Gene3D" id="2.60.120.1140">
    <property type="entry name" value="Protein of unknown function DUF192"/>
    <property type="match status" value="1"/>
</dbReference>
<dbReference type="InterPro" id="IPR038695">
    <property type="entry name" value="Saro_0823-like_sf"/>
</dbReference>
<dbReference type="Proteomes" id="UP000235584">
    <property type="component" value="Chromosome"/>
</dbReference>
<dbReference type="PANTHER" id="PTHR37953">
    <property type="entry name" value="UPF0127 PROTEIN MJ1496"/>
    <property type="match status" value="1"/>
</dbReference>
<name>A0A2K9NWH6_BACTC</name>
<dbReference type="OrthoDB" id="5295504at2"/>
<evidence type="ECO:0000313" key="2">
    <source>
        <dbReference type="Proteomes" id="UP000235584"/>
    </source>
</evidence>
<evidence type="ECO:0000313" key="1">
    <source>
        <dbReference type="EMBL" id="AUN99850.1"/>
    </source>
</evidence>
<sequence>MKSGEIICNKMMIAESFFSRLKGLMFSAKLPDCDGFLIRPCNSIHTFFMRYSLDIIFLDQNFNIVKVLYDLSPWRMTWIYFRSYQVLEMKAGTLKKGLQPGEKLEAVCIS</sequence>
<dbReference type="Pfam" id="PF02643">
    <property type="entry name" value="DUF192"/>
    <property type="match status" value="1"/>
</dbReference>
<accession>A0A2K9NWH6</accession>